<dbReference type="SUPFAM" id="SSF46785">
    <property type="entry name" value="Winged helix' DNA-binding domain"/>
    <property type="match status" value="1"/>
</dbReference>
<dbReference type="InterPro" id="IPR036388">
    <property type="entry name" value="WH-like_DNA-bd_sf"/>
</dbReference>
<dbReference type="PATRIC" id="fig|914150.5.peg.864"/>
<dbReference type="InterPro" id="IPR036390">
    <property type="entry name" value="WH_DNA-bd_sf"/>
</dbReference>
<protein>
    <submittedName>
        <fullName evidence="1">Putative transcriptional regulator</fullName>
    </submittedName>
</protein>
<name>A0A0F6TQ40_9GAMM</name>
<reference evidence="1 2" key="1">
    <citation type="submission" date="2015-02" db="EMBL/GenBank/DDBJ databases">
        <title>Complete genome sequence of Kangiella geojedonensis strain YCS-5T.</title>
        <authorList>
            <person name="Kim K.M."/>
        </authorList>
    </citation>
    <scope>NUCLEOTIDE SEQUENCE [LARGE SCALE GENOMIC DNA]</scope>
    <source>
        <strain evidence="1 2">YCS-5</strain>
    </source>
</reference>
<dbReference type="EMBL" id="CP010975">
    <property type="protein sequence ID" value="AKE51824.1"/>
    <property type="molecule type" value="Genomic_DNA"/>
</dbReference>
<dbReference type="KEGG" id="kge:TQ33_0853"/>
<dbReference type="AlphaFoldDB" id="A0A0F6TQ40"/>
<dbReference type="STRING" id="914150.TQ33_0853"/>
<accession>A0A0F6TQ40</accession>
<gene>
    <name evidence="1" type="ORF">TQ33_0853</name>
</gene>
<evidence type="ECO:0000313" key="1">
    <source>
        <dbReference type="EMBL" id="AKE51824.1"/>
    </source>
</evidence>
<sequence length="212" mass="23896">MSKPYSQSNKERILYLLKTRGDLTATILGEQLGVTMMGARQLLQELEFKGLVSSEKRVQGRGRPKLFWSLTDKGHSRFPDRHSDLTLSLISGVSQALGAEAMEKLIELREEQSLEQYLLRLERHSSLRAKVHELAAIRTEEGYMAEVETVKGGYLLIENHCPICAAAQACQGFCRSELNIFKKCLGTDVKRVDYLLEGARRCAYEVSLKACQ</sequence>
<dbReference type="RefSeq" id="WP_046560957.1">
    <property type="nucleotide sequence ID" value="NZ_CP010975.1"/>
</dbReference>
<dbReference type="OrthoDB" id="155998at2"/>
<dbReference type="Gene3D" id="1.10.10.10">
    <property type="entry name" value="Winged helix-like DNA-binding domain superfamily/Winged helix DNA-binding domain"/>
    <property type="match status" value="1"/>
</dbReference>
<proteinExistence type="predicted"/>
<evidence type="ECO:0000313" key="2">
    <source>
        <dbReference type="Proteomes" id="UP000034071"/>
    </source>
</evidence>
<dbReference type="HOGENOM" id="CLU_078469_2_0_6"/>
<dbReference type="Proteomes" id="UP000034071">
    <property type="component" value="Chromosome"/>
</dbReference>
<keyword evidence="2" id="KW-1185">Reference proteome</keyword>
<organism evidence="1 2">
    <name type="scientific">Kangiella geojedonensis</name>
    <dbReference type="NCBI Taxonomy" id="914150"/>
    <lineage>
        <taxon>Bacteria</taxon>
        <taxon>Pseudomonadati</taxon>
        <taxon>Pseudomonadota</taxon>
        <taxon>Gammaproteobacteria</taxon>
        <taxon>Kangiellales</taxon>
        <taxon>Kangiellaceae</taxon>
        <taxon>Kangiella</taxon>
    </lineage>
</organism>